<dbReference type="Gene3D" id="1.10.3720.10">
    <property type="entry name" value="MetI-like"/>
    <property type="match status" value="1"/>
</dbReference>
<feature type="transmembrane region" description="Helical" evidence="6">
    <location>
        <begin position="216"/>
        <end position="234"/>
    </location>
</feature>
<evidence type="ECO:0000259" key="7">
    <source>
        <dbReference type="PROSITE" id="PS50928"/>
    </source>
</evidence>
<dbReference type="Pfam" id="PF00528">
    <property type="entry name" value="BPD_transp_1"/>
    <property type="match status" value="1"/>
</dbReference>
<evidence type="ECO:0000256" key="4">
    <source>
        <dbReference type="ARBA" id="ARBA00022989"/>
    </source>
</evidence>
<protein>
    <submittedName>
        <fullName evidence="8">Phosphonate ABC transporter, permease protein PhnE</fullName>
    </submittedName>
</protein>
<dbReference type="RefSeq" id="WP_161708035.1">
    <property type="nucleotide sequence ID" value="NZ_JAABLQ010000001.1"/>
</dbReference>
<keyword evidence="9" id="KW-1185">Reference proteome</keyword>
<comment type="caution">
    <text evidence="8">The sequence shown here is derived from an EMBL/GenBank/DDBJ whole genome shotgun (WGS) entry which is preliminary data.</text>
</comment>
<dbReference type="NCBIfam" id="TIGR01097">
    <property type="entry name" value="PhnE"/>
    <property type="match status" value="1"/>
</dbReference>
<proteinExistence type="inferred from homology"/>
<evidence type="ECO:0000256" key="3">
    <source>
        <dbReference type="ARBA" id="ARBA00022692"/>
    </source>
</evidence>
<dbReference type="PANTHER" id="PTHR30043">
    <property type="entry name" value="PHOSPHONATES TRANSPORT SYSTEM PERMEASE PROTEIN"/>
    <property type="match status" value="1"/>
</dbReference>
<dbReference type="GO" id="GO:0005886">
    <property type="term" value="C:plasma membrane"/>
    <property type="evidence" value="ECO:0007669"/>
    <property type="project" value="UniProtKB-SubCell"/>
</dbReference>
<keyword evidence="3 6" id="KW-0812">Transmembrane</keyword>
<dbReference type="InterPro" id="IPR035906">
    <property type="entry name" value="MetI-like_sf"/>
</dbReference>
<evidence type="ECO:0000313" key="8">
    <source>
        <dbReference type="EMBL" id="NBN77662.1"/>
    </source>
</evidence>
<comment type="subcellular location">
    <subcellularLocation>
        <location evidence="1 6">Cell membrane</location>
        <topology evidence="1 6">Multi-pass membrane protein</topology>
    </subcellularLocation>
</comment>
<dbReference type="SUPFAM" id="SSF161098">
    <property type="entry name" value="MetI-like"/>
    <property type="match status" value="1"/>
</dbReference>
<dbReference type="PANTHER" id="PTHR30043:SF9">
    <property type="entry name" value="PHOSPHONATES TRANSPORT SYSTEM PERMEASE PROTEIN"/>
    <property type="match status" value="1"/>
</dbReference>
<dbReference type="AlphaFoldDB" id="A0A7X5F0R9"/>
<evidence type="ECO:0000256" key="1">
    <source>
        <dbReference type="ARBA" id="ARBA00004651"/>
    </source>
</evidence>
<comment type="similarity">
    <text evidence="6">Belongs to the binding-protein-dependent transport system permease family.</text>
</comment>
<accession>A0A7X5F0R9</accession>
<name>A0A7X5F0R9_9HYPH</name>
<keyword evidence="5 6" id="KW-0472">Membrane</keyword>
<feature type="domain" description="ABC transmembrane type-1" evidence="7">
    <location>
        <begin position="103"/>
        <end position="286"/>
    </location>
</feature>
<dbReference type="InterPro" id="IPR005769">
    <property type="entry name" value="PhnE/PtxC"/>
</dbReference>
<sequence>MSASPPRPSRSGPSSALAVSPTEIAEARARLPEAFRAPLLRRLVRLGGWLAFAGLFAWCLYDFDASPERLWNGLLRLGKVLSFMFPPHIWTSWKEISEILTGLAQTLSMAFLGSLLGALIAFPLSFLGARNINRIPFLRFGVRRGFDIIRAFETLILALIFIRAFGLGPLAGVLAIAVGEIGVLAKLYAEAIENTSKKPVEGVVASGGSPLQSIRFGILPQVLPVLLSITLYNFESNVRSGTILGIVGAGGIGFLLSDRIGAYRWDEAWSIIFLIIAMVYVIDALSDYIRTRFIGHYDGTR</sequence>
<dbReference type="Proteomes" id="UP000586722">
    <property type="component" value="Unassembled WGS sequence"/>
</dbReference>
<keyword evidence="2 6" id="KW-0813">Transport</keyword>
<organism evidence="8 9">
    <name type="scientific">Pannonibacter tanglangensis</name>
    <dbReference type="NCBI Taxonomy" id="2750084"/>
    <lineage>
        <taxon>Bacteria</taxon>
        <taxon>Pseudomonadati</taxon>
        <taxon>Pseudomonadota</taxon>
        <taxon>Alphaproteobacteria</taxon>
        <taxon>Hyphomicrobiales</taxon>
        <taxon>Stappiaceae</taxon>
        <taxon>Pannonibacter</taxon>
    </lineage>
</organism>
<keyword evidence="4 6" id="KW-1133">Transmembrane helix</keyword>
<feature type="transmembrane region" description="Helical" evidence="6">
    <location>
        <begin position="43"/>
        <end position="61"/>
    </location>
</feature>
<evidence type="ECO:0000256" key="5">
    <source>
        <dbReference type="ARBA" id="ARBA00023136"/>
    </source>
</evidence>
<evidence type="ECO:0000313" key="9">
    <source>
        <dbReference type="Proteomes" id="UP000586722"/>
    </source>
</evidence>
<feature type="transmembrane region" description="Helical" evidence="6">
    <location>
        <begin position="240"/>
        <end position="256"/>
    </location>
</feature>
<dbReference type="InterPro" id="IPR000515">
    <property type="entry name" value="MetI-like"/>
</dbReference>
<evidence type="ECO:0000256" key="6">
    <source>
        <dbReference type="RuleBase" id="RU363032"/>
    </source>
</evidence>
<feature type="transmembrane region" description="Helical" evidence="6">
    <location>
        <begin position="268"/>
        <end position="289"/>
    </location>
</feature>
<feature type="transmembrane region" description="Helical" evidence="6">
    <location>
        <begin position="102"/>
        <end position="127"/>
    </location>
</feature>
<dbReference type="PROSITE" id="PS50928">
    <property type="entry name" value="ABC_TM1"/>
    <property type="match status" value="1"/>
</dbReference>
<dbReference type="EMBL" id="JAABLQ010000001">
    <property type="protein sequence ID" value="NBN77662.1"/>
    <property type="molecule type" value="Genomic_DNA"/>
</dbReference>
<dbReference type="GO" id="GO:0015416">
    <property type="term" value="F:ABC-type phosphonate transporter activity"/>
    <property type="evidence" value="ECO:0007669"/>
    <property type="project" value="InterPro"/>
</dbReference>
<gene>
    <name evidence="8" type="primary">phnE</name>
    <name evidence="8" type="ORF">GWI72_05195</name>
</gene>
<reference evidence="8 9" key="1">
    <citation type="submission" date="2020-01" db="EMBL/GenBank/DDBJ databases">
        <authorList>
            <person name="Peng S.Y."/>
            <person name="Li J."/>
            <person name="Wang M."/>
            <person name="Wang L."/>
            <person name="Wang C.Q."/>
            <person name="Wang J.R."/>
        </authorList>
    </citation>
    <scope>NUCLEOTIDE SEQUENCE [LARGE SCALE GENOMIC DNA]</scope>
    <source>
        <strain evidence="8 9">XCT-53</strain>
    </source>
</reference>
<evidence type="ECO:0000256" key="2">
    <source>
        <dbReference type="ARBA" id="ARBA00022448"/>
    </source>
</evidence>